<protein>
    <recommendedName>
        <fullName evidence="26">DDB1- and CUL4-associated factor 1</fullName>
        <ecNumber evidence="5">2.7.11.1</ecNumber>
    </recommendedName>
    <alternativeName>
        <fullName evidence="27">Serine/threonine-protein kinase VPRBP</fullName>
    </alternativeName>
</protein>
<evidence type="ECO:0000256" key="20">
    <source>
        <dbReference type="ARBA" id="ARBA00023163"/>
    </source>
</evidence>
<comment type="subunit">
    <text evidence="25">Component of the DCX (DDB1-CUL4-X-box) E3 ubiquitin-protein ligase complex, named CUL4A-RBX1-DDB1-DCAF1/VPRBP complex. Interacts with DDB1; the interaction is direct. Also forms a ternary complex with DDA1 and DDB1. Interacts with NF2 (via FERM domain). Component of the EDVP complex, a E3 ligase complex containing DYRK2, EDD/UBR5, DDB1 and DCAF1. Interacts with DYRK2; the interaction is direct. Interacts with RAG1; the interaction is direct. Interacts with LLGL1 and LLGL2. Interacts with histone H3. Interacts with ESR1 and LATS1; probably recruited by LATS1 to promote ESR1 ubiquitination and ubiquitin-mediated proteasomal degradation. Directly interacts with TET1, TET2 and TET3 (via C-terminus). Interacts with CEP78; promoting DCAF1 localization to centrosomes.</text>
</comment>
<evidence type="ECO:0000256" key="7">
    <source>
        <dbReference type="ARBA" id="ARBA00022527"/>
    </source>
</evidence>
<dbReference type="Gene3D" id="2.130.10.10">
    <property type="entry name" value="YVTN repeat-like/Quinoprotein amine dehydrogenase"/>
    <property type="match status" value="1"/>
</dbReference>
<evidence type="ECO:0000256" key="24">
    <source>
        <dbReference type="ARBA" id="ARBA00048679"/>
    </source>
</evidence>
<dbReference type="Proteomes" id="UP000014500">
    <property type="component" value="Unassembled WGS sequence"/>
</dbReference>
<dbReference type="SUPFAM" id="SSF50978">
    <property type="entry name" value="WD40 repeat-like"/>
    <property type="match status" value="1"/>
</dbReference>
<comment type="similarity">
    <text evidence="4">Belongs to the VPRBP/DCAF1 family.</text>
</comment>
<evidence type="ECO:0000256" key="28">
    <source>
        <dbReference type="SAM" id="MobiDB-lite"/>
    </source>
</evidence>
<feature type="compositionally biased region" description="Acidic residues" evidence="28">
    <location>
        <begin position="1329"/>
        <end position="1395"/>
    </location>
</feature>
<keyword evidence="11" id="KW-0808">Transferase</keyword>
<dbReference type="PANTHER" id="PTHR13129">
    <property type="entry name" value="VPRBP PROTEIN-RELATED"/>
    <property type="match status" value="1"/>
</dbReference>
<keyword evidence="10" id="KW-0945">Host-virus interaction</keyword>
<evidence type="ECO:0000256" key="18">
    <source>
        <dbReference type="ARBA" id="ARBA00022990"/>
    </source>
</evidence>
<dbReference type="PhylomeDB" id="T1J9J0"/>
<dbReference type="InterPro" id="IPR015943">
    <property type="entry name" value="WD40/YVTN_repeat-like_dom_sf"/>
</dbReference>
<evidence type="ECO:0000256" key="14">
    <source>
        <dbReference type="ARBA" id="ARBA00022777"/>
    </source>
</evidence>
<evidence type="ECO:0000256" key="8">
    <source>
        <dbReference type="ARBA" id="ARBA00022553"/>
    </source>
</evidence>
<evidence type="ECO:0000256" key="22">
    <source>
        <dbReference type="ARBA" id="ARBA00023242"/>
    </source>
</evidence>
<evidence type="ECO:0000256" key="19">
    <source>
        <dbReference type="ARBA" id="ARBA00023015"/>
    </source>
</evidence>
<dbReference type="STRING" id="126957.T1J9J0"/>
<name>T1J9J0_STRMM</name>
<evidence type="ECO:0000256" key="21">
    <source>
        <dbReference type="ARBA" id="ARBA00023212"/>
    </source>
</evidence>
<keyword evidence="20" id="KW-0804">Transcription</keyword>
<keyword evidence="9" id="KW-0853">WD repeat</keyword>
<dbReference type="GO" id="GO:0005813">
    <property type="term" value="C:centrosome"/>
    <property type="evidence" value="ECO:0007669"/>
    <property type="project" value="UniProtKB-SubCell"/>
</dbReference>
<dbReference type="GO" id="GO:0004674">
    <property type="term" value="F:protein serine/threonine kinase activity"/>
    <property type="evidence" value="ECO:0007669"/>
    <property type="project" value="UniProtKB-KW"/>
</dbReference>
<dbReference type="UniPathway" id="UPA00143"/>
<keyword evidence="13" id="KW-0547">Nucleotide-binding</keyword>
<evidence type="ECO:0000256" key="5">
    <source>
        <dbReference type="ARBA" id="ARBA00012513"/>
    </source>
</evidence>
<dbReference type="InterPro" id="IPR016024">
    <property type="entry name" value="ARM-type_fold"/>
</dbReference>
<reference evidence="30" key="1">
    <citation type="submission" date="2011-05" db="EMBL/GenBank/DDBJ databases">
        <authorList>
            <person name="Richards S.R."/>
            <person name="Qu J."/>
            <person name="Jiang H."/>
            <person name="Jhangiani S.N."/>
            <person name="Agravi P."/>
            <person name="Goodspeed R."/>
            <person name="Gross S."/>
            <person name="Mandapat C."/>
            <person name="Jackson L."/>
            <person name="Mathew T."/>
            <person name="Pu L."/>
            <person name="Thornton R."/>
            <person name="Saada N."/>
            <person name="Wilczek-Boney K.B."/>
            <person name="Lee S."/>
            <person name="Kovar C."/>
            <person name="Wu Y."/>
            <person name="Scherer S.E."/>
            <person name="Worley K.C."/>
            <person name="Muzny D.M."/>
            <person name="Gibbs R."/>
        </authorList>
    </citation>
    <scope>NUCLEOTIDE SEQUENCE</scope>
    <source>
        <strain evidence="30">Brora</strain>
    </source>
</reference>
<evidence type="ECO:0000256" key="1">
    <source>
        <dbReference type="ARBA" id="ARBA00004123"/>
    </source>
</evidence>
<feature type="region of interest" description="Disordered" evidence="28">
    <location>
        <begin position="1328"/>
        <end position="1402"/>
    </location>
</feature>
<keyword evidence="16" id="KW-0067">ATP-binding</keyword>
<dbReference type="EnsemblMetazoa" id="SMAR010387-RA">
    <property type="protein sequence ID" value="SMAR010387-PA"/>
    <property type="gene ID" value="SMAR010387"/>
</dbReference>
<dbReference type="GO" id="GO:0005634">
    <property type="term" value="C:nucleus"/>
    <property type="evidence" value="ECO:0007669"/>
    <property type="project" value="UniProtKB-SubCell"/>
</dbReference>
<keyword evidence="30" id="KW-1185">Reference proteome</keyword>
<evidence type="ECO:0000313" key="29">
    <source>
        <dbReference type="EnsemblMetazoa" id="SMAR010387-PA"/>
    </source>
</evidence>
<evidence type="ECO:0000256" key="10">
    <source>
        <dbReference type="ARBA" id="ARBA00022581"/>
    </source>
</evidence>
<dbReference type="PROSITE" id="PS50896">
    <property type="entry name" value="LISH"/>
    <property type="match status" value="1"/>
</dbReference>
<comment type="catalytic activity">
    <reaction evidence="23">
        <text>L-threonyl-[protein] + ATP = O-phospho-L-threonyl-[protein] + ADP + H(+)</text>
        <dbReference type="Rhea" id="RHEA:46608"/>
        <dbReference type="Rhea" id="RHEA-COMP:11060"/>
        <dbReference type="Rhea" id="RHEA-COMP:11605"/>
        <dbReference type="ChEBI" id="CHEBI:15378"/>
        <dbReference type="ChEBI" id="CHEBI:30013"/>
        <dbReference type="ChEBI" id="CHEBI:30616"/>
        <dbReference type="ChEBI" id="CHEBI:61977"/>
        <dbReference type="ChEBI" id="CHEBI:456216"/>
        <dbReference type="EC" id="2.7.11.1"/>
    </reaction>
</comment>
<dbReference type="SMART" id="SM00667">
    <property type="entry name" value="LisH"/>
    <property type="match status" value="1"/>
</dbReference>
<evidence type="ECO:0000256" key="13">
    <source>
        <dbReference type="ARBA" id="ARBA00022741"/>
    </source>
</evidence>
<comment type="subcellular location">
    <subcellularLocation>
        <location evidence="2">Cytoplasm</location>
        <location evidence="2">Cytoskeleton</location>
        <location evidence="2">Microtubule organizing center</location>
        <location evidence="2">Centrosome</location>
    </subcellularLocation>
    <subcellularLocation>
        <location evidence="1">Nucleus</location>
    </subcellularLocation>
</comment>
<keyword evidence="7" id="KW-0723">Serine/threonine-protein kinase</keyword>
<evidence type="ECO:0000256" key="26">
    <source>
        <dbReference type="ARBA" id="ARBA00071147"/>
    </source>
</evidence>
<sequence>MASLSSTSELEVLLQRWEEGLRENADPLPILSRIAELVEKETEAYLKMDPDPFDDRHPGRADPQCTLGHLLKALFKNDDFMNKLVNNYVLHRDSRDLNMAACRLLLDVMPGLETSVVFQETEGLVPRLFQWAENSPEPLRSYATGLLAAAMEIQDIAGNFREQNSRLVPLMLQRLWDLRNEEINTQINGLQTPTNTTNENSKIPVNEDACDAPDGECGKKDETKMIRFCDNKLSPFASPKHHVGLNENSNSSWAEMEPLVIGSFQMYPLNKKMRLRLILQYLTPMGEYQELLGYVFEHNALKSILHFINLKVNSDVRLAFEALKYLAALLCHKKFAVEFIGVHGLEQLLAVYRPSIAATGVSMCLYYLAYSEDAMERVCLLSDYVLSELVNYALWLLECSHESGRCHATMFFGLSFHFQRILDLFDSQDGLRKLFNVISTLEVLSIDGQGALFSDDEVFASRQTARHVCVALKRYYEAHLAKKAEQIRRSQNRSQGTCCHSTPLSKASKFSSEVVQENLEIVSLMPFGQKWEPVDKLHELSGITLLLQLIAMTLEWNYSGRAETVRSALDILTVCSVMAKTQLALCEPVRLPEDANPVGMSILLGAAEGEIISDPDVQRAALNVIINCVCGPITRFTGAIGRIVGGSAKKKTTLRSGEDLLTKMWYCVQSHNGIMVLLSLLMVKTPITDADSIRALACKALMGLARCETVKQIVSKLPLFTRGLLQGTKKKPKKAQNSTFKLFSLFQVTGKPLATGLESSIFKINKADVVAQTKIVYHGKELLQLIHQHLLNNGYAESAGVLLREASLPKGPPKIGTSAAPSRLISTPPQAVKLSRIIHSSPALHSPIVPPTASCSRPPGGAPPLVGGSAPPLGPIRVTLACNRPTVVDRAVQRTPGSLRPSVLEKCQTGGGYQQSPIMKRQQLVQGLGNVMVNSGSTVTLDNIVTEYLRKQHALCRNPVITCPPFDLFVPHSCPDPKFRNCAPTNFTARAQRRPLFPPFGGVDGSKMDRKLIFSRFRPVRVYRDIEDDGCFTCGAFSACDQMIALGTYAGELKLYNVYSGQEEASYLCHDSGLTHCEPSKDGRLILTSSSWRRPLSALWNLQGTFEINLRKIITSNLVGLHRIELSEPKEKLHIIYDLTTGQRSLVLRDPDKSNNYTKNRATFSPTDELVLSDGVLWDVLSQTAVHKFDKFNPHINGVFHPSGLEIIANSEIWDLRTFHLLHTVPALDQCQVTFNHQGNVIYGAMHTSEDEVEMEEEQMKSPFGSSFRTFDATDYSNIATIDIRKNIFDLCTDKSDCFLAIIENQTARDGINVESICRLYEVGRLRGEEDEMEEEEEEGDEIGSEDEDDDDDDDNDDDNGDNGDDGENEDEEDEEEEDDDEELTSEASEEDDDVLFALNNL</sequence>
<evidence type="ECO:0000256" key="16">
    <source>
        <dbReference type="ARBA" id="ARBA00022840"/>
    </source>
</evidence>
<dbReference type="InterPro" id="IPR006594">
    <property type="entry name" value="LisH"/>
</dbReference>
<evidence type="ECO:0000256" key="9">
    <source>
        <dbReference type="ARBA" id="ARBA00022574"/>
    </source>
</evidence>
<evidence type="ECO:0000256" key="4">
    <source>
        <dbReference type="ARBA" id="ARBA00008845"/>
    </source>
</evidence>
<organism evidence="29 30">
    <name type="scientific">Strigamia maritima</name>
    <name type="common">European centipede</name>
    <name type="synonym">Geophilus maritimus</name>
    <dbReference type="NCBI Taxonomy" id="126957"/>
    <lineage>
        <taxon>Eukaryota</taxon>
        <taxon>Metazoa</taxon>
        <taxon>Ecdysozoa</taxon>
        <taxon>Arthropoda</taxon>
        <taxon>Myriapoda</taxon>
        <taxon>Chilopoda</taxon>
        <taxon>Pleurostigmophora</taxon>
        <taxon>Geophilomorpha</taxon>
        <taxon>Linotaeniidae</taxon>
        <taxon>Strigamia</taxon>
    </lineage>
</organism>
<evidence type="ECO:0000256" key="23">
    <source>
        <dbReference type="ARBA" id="ARBA00047899"/>
    </source>
</evidence>
<evidence type="ECO:0000256" key="11">
    <source>
        <dbReference type="ARBA" id="ARBA00022679"/>
    </source>
</evidence>
<keyword evidence="19" id="KW-0805">Transcription regulation</keyword>
<keyword evidence="21" id="KW-0206">Cytoskeleton</keyword>
<dbReference type="GO" id="GO:0006325">
    <property type="term" value="P:chromatin organization"/>
    <property type="evidence" value="ECO:0007669"/>
    <property type="project" value="UniProtKB-KW"/>
</dbReference>
<evidence type="ECO:0000313" key="30">
    <source>
        <dbReference type="Proteomes" id="UP000014500"/>
    </source>
</evidence>
<evidence type="ECO:0000256" key="25">
    <source>
        <dbReference type="ARBA" id="ARBA00063313"/>
    </source>
</evidence>
<evidence type="ECO:0000256" key="17">
    <source>
        <dbReference type="ARBA" id="ARBA00022853"/>
    </source>
</evidence>
<comment type="catalytic activity">
    <reaction evidence="24">
        <text>L-seryl-[protein] + ATP = O-phospho-L-seryl-[protein] + ADP + H(+)</text>
        <dbReference type="Rhea" id="RHEA:17989"/>
        <dbReference type="Rhea" id="RHEA-COMP:9863"/>
        <dbReference type="Rhea" id="RHEA-COMP:11604"/>
        <dbReference type="ChEBI" id="CHEBI:15378"/>
        <dbReference type="ChEBI" id="CHEBI:29999"/>
        <dbReference type="ChEBI" id="CHEBI:30616"/>
        <dbReference type="ChEBI" id="CHEBI:83421"/>
        <dbReference type="ChEBI" id="CHEBI:456216"/>
        <dbReference type="EC" id="2.7.11.1"/>
    </reaction>
</comment>
<keyword evidence="15" id="KW-0833">Ubl conjugation pathway</keyword>
<dbReference type="SUPFAM" id="SSF48371">
    <property type="entry name" value="ARM repeat"/>
    <property type="match status" value="1"/>
</dbReference>
<keyword evidence="18" id="KW-0007">Acetylation</keyword>
<dbReference type="InterPro" id="IPR036322">
    <property type="entry name" value="WD40_repeat_dom_sf"/>
</dbReference>
<keyword evidence="14" id="KW-0418">Kinase</keyword>
<dbReference type="GO" id="GO:0016567">
    <property type="term" value="P:protein ubiquitination"/>
    <property type="evidence" value="ECO:0007669"/>
    <property type="project" value="UniProtKB-UniPathway"/>
</dbReference>
<evidence type="ECO:0000256" key="3">
    <source>
        <dbReference type="ARBA" id="ARBA00004906"/>
    </source>
</evidence>
<dbReference type="eggNOG" id="KOG1832">
    <property type="taxonomic scope" value="Eukaryota"/>
</dbReference>
<dbReference type="PANTHER" id="PTHR13129:SF4">
    <property type="entry name" value="DDB1- AND CUL4-ASSOCIATED FACTOR 1"/>
    <property type="match status" value="1"/>
</dbReference>
<evidence type="ECO:0000256" key="2">
    <source>
        <dbReference type="ARBA" id="ARBA00004300"/>
    </source>
</evidence>
<dbReference type="OMA" id="ECSQDQA"/>
<proteinExistence type="inferred from homology"/>
<comment type="pathway">
    <text evidence="3">Protein modification; protein ubiquitination.</text>
</comment>
<keyword evidence="12" id="KW-0677">Repeat</keyword>
<keyword evidence="22" id="KW-0539">Nucleus</keyword>
<evidence type="ECO:0000256" key="6">
    <source>
        <dbReference type="ARBA" id="ARBA00022490"/>
    </source>
</evidence>
<dbReference type="HOGENOM" id="CLU_001785_1_0_1"/>
<dbReference type="EMBL" id="JH431975">
    <property type="status" value="NOT_ANNOTATED_CDS"/>
    <property type="molecule type" value="Genomic_DNA"/>
</dbReference>
<evidence type="ECO:0000256" key="27">
    <source>
        <dbReference type="ARBA" id="ARBA00078221"/>
    </source>
</evidence>
<keyword evidence="17" id="KW-0156">Chromatin regulator</keyword>
<keyword evidence="8" id="KW-0597">Phosphoprotein</keyword>
<dbReference type="EC" id="2.7.11.1" evidence="5"/>
<dbReference type="InterPro" id="IPR033270">
    <property type="entry name" value="VPRBP/DCAF1"/>
</dbReference>
<dbReference type="GO" id="GO:0005524">
    <property type="term" value="F:ATP binding"/>
    <property type="evidence" value="ECO:0007669"/>
    <property type="project" value="UniProtKB-KW"/>
</dbReference>
<evidence type="ECO:0000256" key="12">
    <source>
        <dbReference type="ARBA" id="ARBA00022737"/>
    </source>
</evidence>
<dbReference type="FunFam" id="2.130.10.10:FF:000055">
    <property type="entry name" value="DDB1 and CUL4-associated factor 1"/>
    <property type="match status" value="1"/>
</dbReference>
<reference evidence="29" key="2">
    <citation type="submission" date="2015-02" db="UniProtKB">
        <authorList>
            <consortium name="EnsemblMetazoa"/>
        </authorList>
    </citation>
    <scope>IDENTIFICATION</scope>
</reference>
<dbReference type="GO" id="GO:0080008">
    <property type="term" value="C:Cul4-RING E3 ubiquitin ligase complex"/>
    <property type="evidence" value="ECO:0007669"/>
    <property type="project" value="TreeGrafter"/>
</dbReference>
<keyword evidence="6" id="KW-0963">Cytoplasm</keyword>
<evidence type="ECO:0000256" key="15">
    <source>
        <dbReference type="ARBA" id="ARBA00022786"/>
    </source>
</evidence>
<accession>T1J9J0</accession>